<keyword evidence="11 13" id="KW-1133">Transmembrane helix</keyword>
<protein>
    <recommendedName>
        <fullName evidence="3">histidine kinase</fullName>
        <ecNumber evidence="3">2.7.13.3</ecNumber>
    </recommendedName>
</protein>
<gene>
    <name evidence="15" type="ordered locus">Arnit_3011</name>
</gene>
<organism evidence="15 16">
    <name type="scientific">Arcobacter nitrofigilis (strain ATCC 33309 / DSM 7299 / CCUG 15893 / LMG 7604 / NCTC 12251 / CI)</name>
    <name type="common">Campylobacter nitrofigilis</name>
    <dbReference type="NCBI Taxonomy" id="572480"/>
    <lineage>
        <taxon>Bacteria</taxon>
        <taxon>Pseudomonadati</taxon>
        <taxon>Campylobacterota</taxon>
        <taxon>Epsilonproteobacteria</taxon>
        <taxon>Campylobacterales</taxon>
        <taxon>Arcobacteraceae</taxon>
        <taxon>Arcobacter</taxon>
    </lineage>
</organism>
<keyword evidence="4" id="KW-1003">Cell membrane</keyword>
<dbReference type="Gene3D" id="3.30.565.10">
    <property type="entry name" value="Histidine kinase-like ATPase, C-terminal domain"/>
    <property type="match status" value="1"/>
</dbReference>
<dbReference type="PANTHER" id="PTHR43065:SF10">
    <property type="entry name" value="PEROXIDE STRESS-ACTIVATED HISTIDINE KINASE MAK3"/>
    <property type="match status" value="1"/>
</dbReference>
<dbReference type="RefSeq" id="WP_013136804.1">
    <property type="nucleotide sequence ID" value="NC_014166.1"/>
</dbReference>
<dbReference type="GO" id="GO:0005524">
    <property type="term" value="F:ATP binding"/>
    <property type="evidence" value="ECO:0007669"/>
    <property type="project" value="UniProtKB-KW"/>
</dbReference>
<dbReference type="SUPFAM" id="SSF103190">
    <property type="entry name" value="Sensory domain-like"/>
    <property type="match status" value="1"/>
</dbReference>
<evidence type="ECO:0000256" key="10">
    <source>
        <dbReference type="ARBA" id="ARBA00022840"/>
    </source>
</evidence>
<dbReference type="PROSITE" id="PS50109">
    <property type="entry name" value="HIS_KIN"/>
    <property type="match status" value="1"/>
</dbReference>
<keyword evidence="10" id="KW-0067">ATP-binding</keyword>
<dbReference type="HOGENOM" id="CLU_504978_0_0_7"/>
<evidence type="ECO:0000256" key="13">
    <source>
        <dbReference type="SAM" id="Phobius"/>
    </source>
</evidence>
<comment type="catalytic activity">
    <reaction evidence="1">
        <text>ATP + protein L-histidine = ADP + protein N-phospho-L-histidine.</text>
        <dbReference type="EC" id="2.7.13.3"/>
    </reaction>
</comment>
<dbReference type="EMBL" id="CP001999">
    <property type="protein sequence ID" value="ADG94659.1"/>
    <property type="molecule type" value="Genomic_DNA"/>
</dbReference>
<keyword evidence="13" id="KW-0472">Membrane</keyword>
<keyword evidence="9 15" id="KW-0418">Kinase</keyword>
<dbReference type="Gene3D" id="1.10.287.130">
    <property type="match status" value="1"/>
</dbReference>
<evidence type="ECO:0000256" key="1">
    <source>
        <dbReference type="ARBA" id="ARBA00000085"/>
    </source>
</evidence>
<dbReference type="InterPro" id="IPR004358">
    <property type="entry name" value="Sig_transdc_His_kin-like_C"/>
</dbReference>
<keyword evidence="5" id="KW-0597">Phosphoprotein</keyword>
<feature type="transmembrane region" description="Helical" evidence="13">
    <location>
        <begin position="12"/>
        <end position="34"/>
    </location>
</feature>
<evidence type="ECO:0000256" key="5">
    <source>
        <dbReference type="ARBA" id="ARBA00022553"/>
    </source>
</evidence>
<evidence type="ECO:0000256" key="3">
    <source>
        <dbReference type="ARBA" id="ARBA00012438"/>
    </source>
</evidence>
<dbReference type="GO" id="GO:0005886">
    <property type="term" value="C:plasma membrane"/>
    <property type="evidence" value="ECO:0007669"/>
    <property type="project" value="UniProtKB-SubCell"/>
</dbReference>
<dbReference type="CDD" id="cd00075">
    <property type="entry name" value="HATPase"/>
    <property type="match status" value="1"/>
</dbReference>
<dbReference type="SUPFAM" id="SSF47384">
    <property type="entry name" value="Homodimeric domain of signal transducing histidine kinase"/>
    <property type="match status" value="1"/>
</dbReference>
<dbReference type="GO" id="GO:0000155">
    <property type="term" value="F:phosphorelay sensor kinase activity"/>
    <property type="evidence" value="ECO:0007669"/>
    <property type="project" value="InterPro"/>
</dbReference>
<dbReference type="InterPro" id="IPR036890">
    <property type="entry name" value="HATPase_C_sf"/>
</dbReference>
<dbReference type="STRING" id="572480.Arnit_3011"/>
<dbReference type="InterPro" id="IPR029151">
    <property type="entry name" value="Sensor-like_sf"/>
</dbReference>
<feature type="transmembrane region" description="Helical" evidence="13">
    <location>
        <begin position="291"/>
        <end position="310"/>
    </location>
</feature>
<name>D5V7N9_ARCNC</name>
<keyword evidence="8" id="KW-0547">Nucleotide-binding</keyword>
<evidence type="ECO:0000313" key="16">
    <source>
        <dbReference type="Proteomes" id="UP000000939"/>
    </source>
</evidence>
<dbReference type="InterPro" id="IPR036097">
    <property type="entry name" value="HisK_dim/P_sf"/>
</dbReference>
<dbReference type="eggNOG" id="COG4191">
    <property type="taxonomic scope" value="Bacteria"/>
</dbReference>
<dbReference type="EC" id="2.7.13.3" evidence="3"/>
<feature type="domain" description="Histidine kinase" evidence="14">
    <location>
        <begin position="342"/>
        <end position="563"/>
    </location>
</feature>
<keyword evidence="12" id="KW-0902">Two-component regulatory system</keyword>
<dbReference type="Pfam" id="PF02518">
    <property type="entry name" value="HATPase_c"/>
    <property type="match status" value="1"/>
</dbReference>
<dbReference type="Pfam" id="PF00512">
    <property type="entry name" value="HisKA"/>
    <property type="match status" value="1"/>
</dbReference>
<evidence type="ECO:0000259" key="14">
    <source>
        <dbReference type="PROSITE" id="PS50109"/>
    </source>
</evidence>
<keyword evidence="16" id="KW-1185">Reference proteome</keyword>
<keyword evidence="7 13" id="KW-0812">Transmembrane</keyword>
<evidence type="ECO:0000256" key="2">
    <source>
        <dbReference type="ARBA" id="ARBA00004651"/>
    </source>
</evidence>
<evidence type="ECO:0000256" key="12">
    <source>
        <dbReference type="ARBA" id="ARBA00023012"/>
    </source>
</evidence>
<dbReference type="InterPro" id="IPR048760">
    <property type="entry name" value="VP0354-like_sensor_dom"/>
</dbReference>
<dbReference type="PANTHER" id="PTHR43065">
    <property type="entry name" value="SENSOR HISTIDINE KINASE"/>
    <property type="match status" value="1"/>
</dbReference>
<dbReference type="CDD" id="cd00082">
    <property type="entry name" value="HisKA"/>
    <property type="match status" value="1"/>
</dbReference>
<dbReference type="Pfam" id="PF21623">
    <property type="entry name" value="HK_sensor_dom_bact"/>
    <property type="match status" value="1"/>
</dbReference>
<dbReference type="InterPro" id="IPR003661">
    <property type="entry name" value="HisK_dim/P_dom"/>
</dbReference>
<evidence type="ECO:0000256" key="4">
    <source>
        <dbReference type="ARBA" id="ARBA00022475"/>
    </source>
</evidence>
<sequence length="564" mass="66324">MERLRRENYLKRFSILFILASVSFTILILCFALYEIVKYRDIIYKEKAQHEYSQKKDTINKYYKNYKQLLKSIKTNPLFTNYIINPSQENLKNSISLFESFISFDKHITQLRYIDIKGQEQIRIDRPNISSDYKIIENLNLQNKEHRDYFEKSINLPKNEVYTSKIDLNIENKKIEIPYKPVIRFAVPIFEETKRVGVLIINIFAEELLDTIKESKDFDVTVYDQDKEVLVSNNNLQNEWTRYLKKKRVINTNSIIFEDLLIKSSDYESLFISLSSKNWLNRFLTFFDYKIFLLFALIILIAFLSAYYLARIPKNLFDKITSQQKLLIQQSKTSAMGEMIAILAHQWRQPLNQISVLIQEIEFKKQLNLLSDEEFNTISSKIKNSLSYLSHTINDFRDFLKPSKNKKPFNILDTIKDTIKLIESNFINNKIEYEIITESKNPSKEYHLFSFENEFKHVIINILNNSIDALKMQNEEKNKKVIINLSSNKNSISIEISDNGGGIEDSIKDKIFEPYKSTKEAQQGTGLGLYMSKLIIENSFQGKISAKNLDNKAVFTITLYKDLI</sequence>
<dbReference type="InterPro" id="IPR005467">
    <property type="entry name" value="His_kinase_dom"/>
</dbReference>
<evidence type="ECO:0000256" key="9">
    <source>
        <dbReference type="ARBA" id="ARBA00022777"/>
    </source>
</evidence>
<proteinExistence type="predicted"/>
<accession>D5V7N9</accession>
<dbReference type="AlphaFoldDB" id="D5V7N9"/>
<dbReference type="PRINTS" id="PR00344">
    <property type="entry name" value="BCTRLSENSOR"/>
</dbReference>
<dbReference type="OrthoDB" id="9805967at2"/>
<evidence type="ECO:0000313" key="15">
    <source>
        <dbReference type="EMBL" id="ADG94659.1"/>
    </source>
</evidence>
<dbReference type="Proteomes" id="UP000000939">
    <property type="component" value="Chromosome"/>
</dbReference>
<dbReference type="Gene3D" id="3.30.450.20">
    <property type="entry name" value="PAS domain"/>
    <property type="match status" value="1"/>
</dbReference>
<dbReference type="SUPFAM" id="SSF55874">
    <property type="entry name" value="ATPase domain of HSP90 chaperone/DNA topoisomerase II/histidine kinase"/>
    <property type="match status" value="1"/>
</dbReference>
<evidence type="ECO:0000256" key="6">
    <source>
        <dbReference type="ARBA" id="ARBA00022679"/>
    </source>
</evidence>
<evidence type="ECO:0000256" key="8">
    <source>
        <dbReference type="ARBA" id="ARBA00022741"/>
    </source>
</evidence>
<dbReference type="KEGG" id="ant:Arnit_3011"/>
<keyword evidence="6" id="KW-0808">Transferase</keyword>
<evidence type="ECO:0000256" key="11">
    <source>
        <dbReference type="ARBA" id="ARBA00022989"/>
    </source>
</evidence>
<reference evidence="15 16" key="1">
    <citation type="journal article" date="2010" name="Stand. Genomic Sci.">
        <title>Complete genome sequence of Arcobacter nitrofigilis type strain (CI).</title>
        <authorList>
            <person name="Pati A."/>
            <person name="Gronow S."/>
            <person name="Lapidus A."/>
            <person name="Copeland A."/>
            <person name="Glavina Del Rio T."/>
            <person name="Nolan M."/>
            <person name="Lucas S."/>
            <person name="Tice H."/>
            <person name="Cheng J.F."/>
            <person name="Han C."/>
            <person name="Chertkov O."/>
            <person name="Bruce D."/>
            <person name="Tapia R."/>
            <person name="Goodwin L."/>
            <person name="Pitluck S."/>
            <person name="Liolios K."/>
            <person name="Ivanova N."/>
            <person name="Mavromatis K."/>
            <person name="Chen A."/>
            <person name="Palaniappan K."/>
            <person name="Land M."/>
            <person name="Hauser L."/>
            <person name="Chang Y.J."/>
            <person name="Jeffries C.D."/>
            <person name="Detter J.C."/>
            <person name="Rohde M."/>
            <person name="Goker M."/>
            <person name="Bristow J."/>
            <person name="Eisen J.A."/>
            <person name="Markowitz V."/>
            <person name="Hugenholtz P."/>
            <person name="Klenk H.P."/>
            <person name="Kyrpides N.C."/>
        </authorList>
    </citation>
    <scope>NUCLEOTIDE SEQUENCE [LARGE SCALE GENOMIC DNA]</scope>
    <source>
        <strain evidence="16">ATCC 33309 / DSM 7299 / CCUG 15893 / LMG 7604 / NCTC 12251 / CI</strain>
    </source>
</reference>
<dbReference type="SMART" id="SM00387">
    <property type="entry name" value="HATPase_c"/>
    <property type="match status" value="1"/>
</dbReference>
<dbReference type="InterPro" id="IPR003594">
    <property type="entry name" value="HATPase_dom"/>
</dbReference>
<comment type="subcellular location">
    <subcellularLocation>
        <location evidence="2">Cell membrane</location>
        <topology evidence="2">Multi-pass membrane protein</topology>
    </subcellularLocation>
</comment>
<evidence type="ECO:0000256" key="7">
    <source>
        <dbReference type="ARBA" id="ARBA00022692"/>
    </source>
</evidence>